<dbReference type="AlphaFoldDB" id="A0A2I0UMS1"/>
<evidence type="ECO:0008006" key="3">
    <source>
        <dbReference type="Google" id="ProtNLM"/>
    </source>
</evidence>
<dbReference type="Proteomes" id="UP000233556">
    <property type="component" value="Unassembled WGS sequence"/>
</dbReference>
<name>A0A2I0UMS1_LIMLA</name>
<organism evidence="1 2">
    <name type="scientific">Limosa lapponica baueri</name>
    <dbReference type="NCBI Taxonomy" id="1758121"/>
    <lineage>
        <taxon>Eukaryota</taxon>
        <taxon>Metazoa</taxon>
        <taxon>Chordata</taxon>
        <taxon>Craniata</taxon>
        <taxon>Vertebrata</taxon>
        <taxon>Euteleostomi</taxon>
        <taxon>Archelosauria</taxon>
        <taxon>Archosauria</taxon>
        <taxon>Dinosauria</taxon>
        <taxon>Saurischia</taxon>
        <taxon>Theropoda</taxon>
        <taxon>Coelurosauria</taxon>
        <taxon>Aves</taxon>
        <taxon>Neognathae</taxon>
        <taxon>Neoaves</taxon>
        <taxon>Charadriiformes</taxon>
        <taxon>Scolopacidae</taxon>
        <taxon>Limosa</taxon>
    </lineage>
</organism>
<protein>
    <recommendedName>
        <fullName evidence="3">Rna-directed dna polymerase from mobile element jockey-like</fullName>
    </recommendedName>
</protein>
<evidence type="ECO:0000313" key="2">
    <source>
        <dbReference type="Proteomes" id="UP000233556"/>
    </source>
</evidence>
<dbReference type="OrthoDB" id="410381at2759"/>
<dbReference type="PANTHER" id="PTHR33332">
    <property type="entry name" value="REVERSE TRANSCRIPTASE DOMAIN-CONTAINING PROTEIN"/>
    <property type="match status" value="1"/>
</dbReference>
<dbReference type="EMBL" id="KZ505680">
    <property type="protein sequence ID" value="PKU47356.1"/>
    <property type="molecule type" value="Genomic_DNA"/>
</dbReference>
<reference evidence="2" key="2">
    <citation type="submission" date="2017-12" db="EMBL/GenBank/DDBJ databases">
        <title>Genome sequence of the Bar-tailed Godwit (Limosa lapponica baueri).</title>
        <authorList>
            <person name="Lima N.C.B."/>
            <person name="Parody-Merino A.M."/>
            <person name="Battley P.F."/>
            <person name="Fidler A.E."/>
            <person name="Prosdocimi F."/>
        </authorList>
    </citation>
    <scope>NUCLEOTIDE SEQUENCE [LARGE SCALE GENOMIC DNA]</scope>
</reference>
<sequence>MKFNKAKCRVLHLGHGNPKHKYRLGREWMENSPEDKDLGALVDEKLSMSWQRVLAAQKANRIPGCIKTSMANRSWKVVLPLYSTLVRPHLEYCIQLWHPQHKKNMNLLE</sequence>
<gene>
    <name evidence="1" type="ORF">llap_2323</name>
</gene>
<accession>A0A2I0UMS1</accession>
<evidence type="ECO:0000313" key="1">
    <source>
        <dbReference type="EMBL" id="PKU47356.1"/>
    </source>
</evidence>
<reference evidence="2" key="1">
    <citation type="submission" date="2017-11" db="EMBL/GenBank/DDBJ databases">
        <authorList>
            <person name="Lima N.C."/>
            <person name="Parody-Merino A.M."/>
            <person name="Battley P.F."/>
            <person name="Fidler A.E."/>
            <person name="Prosdocimi F."/>
        </authorList>
    </citation>
    <scope>NUCLEOTIDE SEQUENCE [LARGE SCALE GENOMIC DNA]</scope>
</reference>
<proteinExistence type="predicted"/>
<keyword evidence="2" id="KW-1185">Reference proteome</keyword>
<dbReference type="PRINTS" id="PR01345">
    <property type="entry name" value="CERVTRCPTASE"/>
</dbReference>